<protein>
    <submittedName>
        <fullName evidence="1">Uncharacterized protein</fullName>
    </submittedName>
</protein>
<accession>A0A0F9PJQ9</accession>
<dbReference type="EMBL" id="LAZR01002280">
    <property type="protein sequence ID" value="KKN32060.1"/>
    <property type="molecule type" value="Genomic_DNA"/>
</dbReference>
<name>A0A0F9PJQ9_9ZZZZ</name>
<comment type="caution">
    <text evidence="1">The sequence shown here is derived from an EMBL/GenBank/DDBJ whole genome shotgun (WGS) entry which is preliminary data.</text>
</comment>
<gene>
    <name evidence="1" type="ORF">LCGC14_0817840</name>
</gene>
<proteinExistence type="predicted"/>
<reference evidence="1" key="1">
    <citation type="journal article" date="2015" name="Nature">
        <title>Complex archaea that bridge the gap between prokaryotes and eukaryotes.</title>
        <authorList>
            <person name="Spang A."/>
            <person name="Saw J.H."/>
            <person name="Jorgensen S.L."/>
            <person name="Zaremba-Niedzwiedzka K."/>
            <person name="Martijn J."/>
            <person name="Lind A.E."/>
            <person name="van Eijk R."/>
            <person name="Schleper C."/>
            <person name="Guy L."/>
            <person name="Ettema T.J."/>
        </authorList>
    </citation>
    <scope>NUCLEOTIDE SEQUENCE</scope>
</reference>
<sequence>MTFKFEAPIKMPRFTRDEFIRKKQEYVAEHGYTVHIPGFREIFTYNVTPEPTEDELFLYRNKQVKILGEKRFYDIKALMAKKRESYLRILASPTPQIVQNAASVLTTLDDINDVLGTIAVVARIVARRLPATAAKFLLGPAGWALMGADIAGLGLKLFSLPFKARRLQHELNDAIKGNPLSKKAKLRRINKLKRLSLSKGELIEALQTTDNMFGVGMSLGGVMGMLTEIPAGLYRHMQGKKVTITGLPAPLLWFDRQWSRMLKGAVNLFYGPVDLPDQELNKAIVATNLASRAAHSYLDGISPFDAIEDLENTELLPAMPTHPLTIQVINEETPEFLKYVGWISDSSMWKTPGRHFDETIDNVQDGVKNWIQRNKNSMEGMVAAQNMVDVGPNILAAIEGDDQLEMSYDPIAESLLELMNVNLRFPFDLSQSDVLCWSDNLSKEYQLTGGISPATSQDIARDKCGFEFTTFLPQRATPSEQELLEKAKHNIDGLRVWHFSQVRIIYFRWLEQVESGVDLSWFDFLNRVENHQLWLQKYGFVEGEPLAWLGLLNEAQLERFEEFNSYVLNTYF</sequence>
<evidence type="ECO:0000313" key="1">
    <source>
        <dbReference type="EMBL" id="KKN32060.1"/>
    </source>
</evidence>
<dbReference type="AlphaFoldDB" id="A0A0F9PJQ9"/>
<organism evidence="1">
    <name type="scientific">marine sediment metagenome</name>
    <dbReference type="NCBI Taxonomy" id="412755"/>
    <lineage>
        <taxon>unclassified sequences</taxon>
        <taxon>metagenomes</taxon>
        <taxon>ecological metagenomes</taxon>
    </lineage>
</organism>